<reference evidence="1" key="1">
    <citation type="journal article" date="2014" name="Front. Microbiol.">
        <title>High frequency of phylogenetically diverse reductive dehalogenase-homologous genes in deep subseafloor sedimentary metagenomes.</title>
        <authorList>
            <person name="Kawai M."/>
            <person name="Futagami T."/>
            <person name="Toyoda A."/>
            <person name="Takaki Y."/>
            <person name="Nishi S."/>
            <person name="Hori S."/>
            <person name="Arai W."/>
            <person name="Tsubouchi T."/>
            <person name="Morono Y."/>
            <person name="Uchiyama I."/>
            <person name="Ito T."/>
            <person name="Fujiyama A."/>
            <person name="Inagaki F."/>
            <person name="Takami H."/>
        </authorList>
    </citation>
    <scope>NUCLEOTIDE SEQUENCE</scope>
    <source>
        <strain evidence="1">Expedition CK06-06</strain>
    </source>
</reference>
<organism evidence="1">
    <name type="scientific">marine sediment metagenome</name>
    <dbReference type="NCBI Taxonomy" id="412755"/>
    <lineage>
        <taxon>unclassified sequences</taxon>
        <taxon>metagenomes</taxon>
        <taxon>ecological metagenomes</taxon>
    </lineage>
</organism>
<name>X1EC62_9ZZZZ</name>
<gene>
    <name evidence="1" type="ORF">S01H4_67110</name>
</gene>
<comment type="caution">
    <text evidence="1">The sequence shown here is derived from an EMBL/GenBank/DDBJ whole genome shotgun (WGS) entry which is preliminary data.</text>
</comment>
<proteinExistence type="predicted"/>
<evidence type="ECO:0000313" key="1">
    <source>
        <dbReference type="EMBL" id="GAH30197.1"/>
    </source>
</evidence>
<dbReference type="EMBL" id="BART01041989">
    <property type="protein sequence ID" value="GAH30197.1"/>
    <property type="molecule type" value="Genomic_DNA"/>
</dbReference>
<sequence>DTHTHIHTHTQHTHYIDMIETYLELGHTHSPIHTTHTHTQHTHYIDT</sequence>
<feature type="non-terminal residue" evidence="1">
    <location>
        <position position="1"/>
    </location>
</feature>
<feature type="non-terminal residue" evidence="1">
    <location>
        <position position="47"/>
    </location>
</feature>
<accession>X1EC62</accession>
<dbReference type="AlphaFoldDB" id="X1EC62"/>
<protein>
    <submittedName>
        <fullName evidence="1">Uncharacterized protein</fullName>
    </submittedName>
</protein>